<dbReference type="GO" id="GO:0055056">
    <property type="term" value="F:D-glucose transmembrane transporter activity"/>
    <property type="evidence" value="ECO:0007669"/>
    <property type="project" value="TreeGrafter"/>
</dbReference>
<keyword evidence="10 16" id="KW-1133">Transmembrane helix</keyword>
<dbReference type="InterPro" id="IPR005828">
    <property type="entry name" value="MFS_sugar_transport-like"/>
</dbReference>
<keyword evidence="18" id="KW-1185">Reference proteome</keyword>
<evidence type="ECO:0000256" key="13">
    <source>
        <dbReference type="ARBA" id="ARBA00031099"/>
    </source>
</evidence>
<dbReference type="PANTHER" id="PTHR23503:SF32">
    <property type="entry name" value="SOLUTE CARRIER FAMILY 2, FACILITATED GLUCOSE TRANSPORTER MEMBER 5"/>
    <property type="match status" value="1"/>
</dbReference>
<keyword evidence="15" id="KW-0175">Coiled coil</keyword>
<name>A0A9F5MUK7_PYTBI</name>
<comment type="catalytic activity">
    <reaction evidence="1">
        <text>D-fructose(out) = D-fructose(in)</text>
        <dbReference type="Rhea" id="RHEA:60372"/>
        <dbReference type="ChEBI" id="CHEBI:37721"/>
    </reaction>
</comment>
<feature type="transmembrane region" description="Helical" evidence="16">
    <location>
        <begin position="89"/>
        <end position="112"/>
    </location>
</feature>
<dbReference type="InterPro" id="IPR005829">
    <property type="entry name" value="Sugar_transporter_CS"/>
</dbReference>
<dbReference type="InterPro" id="IPR003663">
    <property type="entry name" value="Sugar/inositol_transpt"/>
</dbReference>
<dbReference type="GeneID" id="103065735"/>
<dbReference type="InterPro" id="IPR036259">
    <property type="entry name" value="MFS_trans_sf"/>
</dbReference>
<evidence type="ECO:0000256" key="2">
    <source>
        <dbReference type="ARBA" id="ARBA00004135"/>
    </source>
</evidence>
<evidence type="ECO:0000256" key="7">
    <source>
        <dbReference type="ARBA" id="ARBA00022475"/>
    </source>
</evidence>
<evidence type="ECO:0000313" key="18">
    <source>
        <dbReference type="Proteomes" id="UP000695026"/>
    </source>
</evidence>
<comment type="subcellular location">
    <subcellularLocation>
        <location evidence="2">Cell membrane</location>
        <location evidence="2">Sarcolemma</location>
    </subcellularLocation>
    <subcellularLocation>
        <location evidence="3">Cell membrane</location>
        <topology evidence="3">Multi-pass membrane protein</topology>
    </subcellularLocation>
</comment>
<keyword evidence="9 16" id="KW-0812">Transmembrane</keyword>
<dbReference type="FunFam" id="1.20.1250.20:FF:001511">
    <property type="entry name" value="Solute carrier family 2, facilitated glucose transporter member 5"/>
    <property type="match status" value="1"/>
</dbReference>
<evidence type="ECO:0000256" key="3">
    <source>
        <dbReference type="ARBA" id="ARBA00004651"/>
    </source>
</evidence>
<dbReference type="RefSeq" id="XP_025024830.1">
    <property type="nucleotide sequence ID" value="XM_025169062.1"/>
</dbReference>
<keyword evidence="7" id="KW-1003">Cell membrane</keyword>
<evidence type="ECO:0000256" key="1">
    <source>
        <dbReference type="ARBA" id="ARBA00000590"/>
    </source>
</evidence>
<dbReference type="OrthoDB" id="8120565at2759"/>
<dbReference type="PANTHER" id="PTHR23503">
    <property type="entry name" value="SOLUTE CARRIER FAMILY 2"/>
    <property type="match status" value="1"/>
</dbReference>
<organism evidence="18 19">
    <name type="scientific">Python bivittatus</name>
    <name type="common">Burmese python</name>
    <name type="synonym">Python molurus bivittatus</name>
    <dbReference type="NCBI Taxonomy" id="176946"/>
    <lineage>
        <taxon>Eukaryota</taxon>
        <taxon>Metazoa</taxon>
        <taxon>Chordata</taxon>
        <taxon>Craniata</taxon>
        <taxon>Vertebrata</taxon>
        <taxon>Euteleostomi</taxon>
        <taxon>Lepidosauria</taxon>
        <taxon>Squamata</taxon>
        <taxon>Bifurcata</taxon>
        <taxon>Unidentata</taxon>
        <taxon>Episquamata</taxon>
        <taxon>Toxicofera</taxon>
        <taxon>Serpentes</taxon>
        <taxon>Henophidia</taxon>
        <taxon>Pythonidae</taxon>
        <taxon>Python</taxon>
    </lineage>
</organism>
<keyword evidence="6 14" id="KW-0813">Transport</keyword>
<dbReference type="InterPro" id="IPR045263">
    <property type="entry name" value="GLUT"/>
</dbReference>
<evidence type="ECO:0000256" key="9">
    <source>
        <dbReference type="ARBA" id="ARBA00022692"/>
    </source>
</evidence>
<dbReference type="SUPFAM" id="SSF103473">
    <property type="entry name" value="MFS general substrate transporter"/>
    <property type="match status" value="1"/>
</dbReference>
<dbReference type="GO" id="GO:0005353">
    <property type="term" value="F:fructose transmembrane transporter activity"/>
    <property type="evidence" value="ECO:0007669"/>
    <property type="project" value="UniProtKB-ARBA"/>
</dbReference>
<evidence type="ECO:0000256" key="10">
    <source>
        <dbReference type="ARBA" id="ARBA00022989"/>
    </source>
</evidence>
<feature type="transmembrane region" description="Helical" evidence="16">
    <location>
        <begin position="434"/>
        <end position="454"/>
    </location>
</feature>
<dbReference type="OMA" id="YEMMAIP"/>
<dbReference type="KEGG" id="pbi:103065735"/>
<dbReference type="GO" id="GO:1990539">
    <property type="term" value="P:fructose import across plasma membrane"/>
    <property type="evidence" value="ECO:0007669"/>
    <property type="project" value="UniProtKB-ARBA"/>
</dbReference>
<feature type="transmembrane region" description="Helical" evidence="16">
    <location>
        <begin position="215"/>
        <end position="233"/>
    </location>
</feature>
<dbReference type="GO" id="GO:0070837">
    <property type="term" value="P:dehydroascorbic acid transport"/>
    <property type="evidence" value="ECO:0007669"/>
    <property type="project" value="TreeGrafter"/>
</dbReference>
<dbReference type="GO" id="GO:0046323">
    <property type="term" value="P:D-glucose import"/>
    <property type="evidence" value="ECO:0007669"/>
    <property type="project" value="TreeGrafter"/>
</dbReference>
<dbReference type="PRINTS" id="PR00171">
    <property type="entry name" value="SUGRTRNSPORT"/>
</dbReference>
<evidence type="ECO:0000256" key="5">
    <source>
        <dbReference type="ARBA" id="ARBA00015973"/>
    </source>
</evidence>
<keyword evidence="11 16" id="KW-0472">Membrane</keyword>
<dbReference type="PROSITE" id="PS00217">
    <property type="entry name" value="SUGAR_TRANSPORT_2"/>
    <property type="match status" value="1"/>
</dbReference>
<dbReference type="PROSITE" id="PS50850">
    <property type="entry name" value="MFS"/>
    <property type="match status" value="1"/>
</dbReference>
<feature type="transmembrane region" description="Helical" evidence="16">
    <location>
        <begin position="339"/>
        <end position="359"/>
    </location>
</feature>
<feature type="transmembrane region" description="Helical" evidence="16">
    <location>
        <begin position="152"/>
        <end position="173"/>
    </location>
</feature>
<evidence type="ECO:0000256" key="14">
    <source>
        <dbReference type="RuleBase" id="RU003346"/>
    </source>
</evidence>
<dbReference type="NCBIfam" id="TIGR00879">
    <property type="entry name" value="SP"/>
    <property type="match status" value="1"/>
</dbReference>
<feature type="coiled-coil region" evidence="15">
    <location>
        <begin position="249"/>
        <end position="276"/>
    </location>
</feature>
<gene>
    <name evidence="19" type="primary">LOC103065735</name>
</gene>
<protein>
    <recommendedName>
        <fullName evidence="5">Solute carrier family 2, facilitated glucose transporter member 5</fullName>
    </recommendedName>
    <alternativeName>
        <fullName evidence="13">Fructose transporter</fullName>
    </alternativeName>
    <alternativeName>
        <fullName evidence="12">Glucose transporter type 5, small intestine</fullName>
    </alternativeName>
</protein>
<evidence type="ECO:0000256" key="11">
    <source>
        <dbReference type="ARBA" id="ARBA00023136"/>
    </source>
</evidence>
<feature type="transmembrane region" description="Helical" evidence="16">
    <location>
        <begin position="124"/>
        <end position="146"/>
    </location>
</feature>
<evidence type="ECO:0000259" key="17">
    <source>
        <dbReference type="PROSITE" id="PS50850"/>
    </source>
</evidence>
<evidence type="ECO:0000256" key="8">
    <source>
        <dbReference type="ARBA" id="ARBA00022597"/>
    </source>
</evidence>
<evidence type="ECO:0000256" key="12">
    <source>
        <dbReference type="ARBA" id="ARBA00029961"/>
    </source>
</evidence>
<comment type="similarity">
    <text evidence="4">Belongs to the major facilitator superfamily. Sugar transporter (TC 2.A.1.1) family. Glucose transporter subfamily.</text>
</comment>
<sequence>MSSMAAVSAGKQLLQQDINALPDGGKGFPTWVRIRGFRIGAVRPPCQTFGSSLQYGYNLWVVNHPFALIQDFFNATSRAKRRENIQANFLNFLFTLTATIYSLGGLIGSLMVCPMADTCGRKGALMITNLLAVISAILMGFSTIVQAYEYTVFSRLISGVCSGIFSCAVPMYLAEIAPRNLRGATMTMAMIAVAVGVLVSQILSLREILGSKRGWPILLSFTGILAAFQLLVLPRFPESPRFLLIQKKNEEKARQVLRILRDREDVEEEIDELHQEDISELGEKEMNGLKLLTYEGLRWQMISVIILMGGQQFTGVNAVYYYAEKIYKKTWLNKNEARYISILSSVFVIFTLLVVTYTIDTVGRRILILVGFSICSTLCVLLTITLELQATTSWMPYVTSSFLFLFLIGHLLGPGPLPNVIIAELFLQSSRSTGVVLGGFIHWFLNFFTGVVVLHIEAKIGSYCFLLFWPFCIASFVFIFRTIPETKNKTFLEIRRLMAVQVAKKVHVQVPDDRLGPRSRLMRLNRKRRRKHRTIQPASFVPSVPSI</sequence>
<dbReference type="AlphaFoldDB" id="A0A9F5MUK7"/>
<evidence type="ECO:0000256" key="16">
    <source>
        <dbReference type="SAM" id="Phobius"/>
    </source>
</evidence>
<evidence type="ECO:0000256" key="4">
    <source>
        <dbReference type="ARBA" id="ARBA00007004"/>
    </source>
</evidence>
<evidence type="ECO:0000313" key="19">
    <source>
        <dbReference type="RefSeq" id="XP_025024830.1"/>
    </source>
</evidence>
<dbReference type="InterPro" id="IPR020846">
    <property type="entry name" value="MFS_dom"/>
</dbReference>
<feature type="domain" description="Major facilitator superfamily (MFS) profile" evidence="17">
    <location>
        <begin position="44"/>
        <end position="487"/>
    </location>
</feature>
<feature type="transmembrane region" description="Helical" evidence="16">
    <location>
        <begin position="394"/>
        <end position="413"/>
    </location>
</feature>
<feature type="transmembrane region" description="Helical" evidence="16">
    <location>
        <begin position="366"/>
        <end position="388"/>
    </location>
</feature>
<keyword evidence="8" id="KW-0762">Sugar transport</keyword>
<dbReference type="GO" id="GO:0042383">
    <property type="term" value="C:sarcolemma"/>
    <property type="evidence" value="ECO:0007669"/>
    <property type="project" value="UniProtKB-SubCell"/>
</dbReference>
<feature type="transmembrane region" description="Helical" evidence="16">
    <location>
        <begin position="460"/>
        <end position="480"/>
    </location>
</feature>
<dbReference type="Pfam" id="PF00083">
    <property type="entry name" value="Sugar_tr"/>
    <property type="match status" value="1"/>
</dbReference>
<accession>A0A9F5MUK7</accession>
<evidence type="ECO:0000256" key="6">
    <source>
        <dbReference type="ARBA" id="ARBA00022448"/>
    </source>
</evidence>
<feature type="transmembrane region" description="Helical" evidence="16">
    <location>
        <begin position="299"/>
        <end position="323"/>
    </location>
</feature>
<dbReference type="Gene3D" id="1.20.1250.20">
    <property type="entry name" value="MFS general substrate transporter like domains"/>
    <property type="match status" value="1"/>
</dbReference>
<evidence type="ECO:0000256" key="15">
    <source>
        <dbReference type="SAM" id="Coils"/>
    </source>
</evidence>
<dbReference type="Proteomes" id="UP000695026">
    <property type="component" value="Unplaced"/>
</dbReference>
<proteinExistence type="inferred from homology"/>
<feature type="transmembrane region" description="Helical" evidence="16">
    <location>
        <begin position="185"/>
        <end position="203"/>
    </location>
</feature>
<reference evidence="19" key="1">
    <citation type="submission" date="2025-08" db="UniProtKB">
        <authorList>
            <consortium name="RefSeq"/>
        </authorList>
    </citation>
    <scope>IDENTIFICATION</scope>
    <source>
        <tissue evidence="19">Liver</tissue>
    </source>
</reference>